<reference evidence="5" key="1">
    <citation type="submission" date="2025-08" db="UniProtKB">
        <authorList>
            <consortium name="RefSeq"/>
        </authorList>
    </citation>
    <scope>IDENTIFICATION</scope>
</reference>
<evidence type="ECO:0000259" key="2">
    <source>
        <dbReference type="PROSITE" id="PS50004"/>
    </source>
</evidence>
<dbReference type="InterPro" id="IPR000008">
    <property type="entry name" value="C2_dom"/>
</dbReference>
<dbReference type="SMART" id="SM00239">
    <property type="entry name" value="C2"/>
    <property type="match status" value="1"/>
</dbReference>
<evidence type="ECO:0000259" key="3">
    <source>
        <dbReference type="PROSITE" id="PS50008"/>
    </source>
</evidence>
<dbReference type="SUPFAM" id="SSF51695">
    <property type="entry name" value="PLC-like phosphodiesterases"/>
    <property type="match status" value="1"/>
</dbReference>
<dbReference type="Gene3D" id="3.20.20.190">
    <property type="entry name" value="Phosphatidylinositol (PI) phosphodiesterase"/>
    <property type="match status" value="1"/>
</dbReference>
<gene>
    <name evidence="5" type="primary">LOC106815475</name>
</gene>
<keyword evidence="1" id="KW-0442">Lipid degradation</keyword>
<dbReference type="InterPro" id="IPR035892">
    <property type="entry name" value="C2_domain_sf"/>
</dbReference>
<keyword evidence="4" id="KW-1185">Reference proteome</keyword>
<dbReference type="Gene3D" id="2.60.40.150">
    <property type="entry name" value="C2 domain"/>
    <property type="match status" value="1"/>
</dbReference>
<sequence length="241" mass="27190">MSSYVERKAVKMSKKQAAEYVEHNKLYISRIYPNGTRTDSSNFDPVPLWNTGCQIVALNYQTSGEPMQLNKGKFLDNGGCGYVRKPQYLLDRKLMFDPTLPGSHVGGSKTLTIRVISAQSLPKPKSSLSGEVIDPYVQIRIHGGAADAPKVKTKVIDDNGFNPIWNEEFKFRLLLPELALVQFSVYDKDAGFKDFIGQYTLPFKYLAQGYRHVTLENWEGEPMPLSTLFVYVSTRSEKSYG</sequence>
<evidence type="ECO:0000313" key="5">
    <source>
        <dbReference type="RefSeq" id="XP_014675424.1"/>
    </source>
</evidence>
<dbReference type="Pfam" id="PF00168">
    <property type="entry name" value="C2"/>
    <property type="match status" value="1"/>
</dbReference>
<accession>A0ABM1ETA3</accession>
<evidence type="ECO:0000256" key="1">
    <source>
        <dbReference type="RuleBase" id="RU361133"/>
    </source>
</evidence>
<name>A0ABM1ETA3_PRICU</name>
<dbReference type="InterPro" id="IPR001192">
    <property type="entry name" value="PI-PLC_fam"/>
</dbReference>
<dbReference type="PANTHER" id="PTHR10336:SF209">
    <property type="entry name" value="PHOSPHOINOSITIDE PHOSPHOLIPASE C"/>
    <property type="match status" value="1"/>
</dbReference>
<feature type="domain" description="C2" evidence="2">
    <location>
        <begin position="90"/>
        <end position="217"/>
    </location>
</feature>
<dbReference type="PANTHER" id="PTHR10336">
    <property type="entry name" value="PHOSPHOINOSITIDE-SPECIFIC PHOSPHOLIPASE C FAMILY PROTEIN"/>
    <property type="match status" value="1"/>
</dbReference>
<dbReference type="PRINTS" id="PR00360">
    <property type="entry name" value="C2DOMAIN"/>
</dbReference>
<dbReference type="Pfam" id="PF00387">
    <property type="entry name" value="PI-PLC-Y"/>
    <property type="match status" value="1"/>
</dbReference>
<dbReference type="PROSITE" id="PS50008">
    <property type="entry name" value="PIPLC_Y_DOMAIN"/>
    <property type="match status" value="1"/>
</dbReference>
<organism evidence="4 5">
    <name type="scientific">Priapulus caudatus</name>
    <name type="common">Priapulid worm</name>
    <dbReference type="NCBI Taxonomy" id="37621"/>
    <lineage>
        <taxon>Eukaryota</taxon>
        <taxon>Metazoa</taxon>
        <taxon>Ecdysozoa</taxon>
        <taxon>Scalidophora</taxon>
        <taxon>Priapulida</taxon>
        <taxon>Priapulimorpha</taxon>
        <taxon>Priapulimorphida</taxon>
        <taxon>Priapulidae</taxon>
        <taxon>Priapulus</taxon>
    </lineage>
</organism>
<feature type="domain" description="PI-PLC Y-box" evidence="3">
    <location>
        <begin position="1"/>
        <end position="89"/>
    </location>
</feature>
<dbReference type="PROSITE" id="PS50004">
    <property type="entry name" value="C2"/>
    <property type="match status" value="1"/>
</dbReference>
<dbReference type="InterPro" id="IPR001711">
    <property type="entry name" value="PLipase_C_Pinositol-sp_Y"/>
</dbReference>
<protein>
    <recommendedName>
        <fullName evidence="1">Phosphoinositide phospholipase C</fullName>
        <ecNumber evidence="1">3.1.4.11</ecNumber>
    </recommendedName>
</protein>
<dbReference type="Proteomes" id="UP000695022">
    <property type="component" value="Unplaced"/>
</dbReference>
<evidence type="ECO:0000313" key="4">
    <source>
        <dbReference type="Proteomes" id="UP000695022"/>
    </source>
</evidence>
<dbReference type="SUPFAM" id="SSF49562">
    <property type="entry name" value="C2 domain (Calcium/lipid-binding domain, CaLB)"/>
    <property type="match status" value="1"/>
</dbReference>
<keyword evidence="1" id="KW-0378">Hydrolase</keyword>
<dbReference type="RefSeq" id="XP_014675424.1">
    <property type="nucleotide sequence ID" value="XM_014819938.1"/>
</dbReference>
<dbReference type="InterPro" id="IPR017946">
    <property type="entry name" value="PLC-like_Pdiesterase_TIM-brl"/>
</dbReference>
<dbReference type="CDD" id="cd00275">
    <property type="entry name" value="C2_PLC_like"/>
    <property type="match status" value="1"/>
</dbReference>
<proteinExistence type="predicted"/>
<dbReference type="EC" id="3.1.4.11" evidence="1"/>
<dbReference type="GeneID" id="106815475"/>
<dbReference type="PRINTS" id="PR00390">
    <property type="entry name" value="PHPHLIPASEC"/>
</dbReference>
<comment type="catalytic activity">
    <reaction evidence="1">
        <text>a 1,2-diacyl-sn-glycero-3-phospho-(1D-myo-inositol-4,5-bisphosphate) + H2O = 1D-myo-inositol 1,4,5-trisphosphate + a 1,2-diacyl-sn-glycerol + H(+)</text>
        <dbReference type="Rhea" id="RHEA:33179"/>
        <dbReference type="ChEBI" id="CHEBI:15377"/>
        <dbReference type="ChEBI" id="CHEBI:15378"/>
        <dbReference type="ChEBI" id="CHEBI:17815"/>
        <dbReference type="ChEBI" id="CHEBI:58456"/>
        <dbReference type="ChEBI" id="CHEBI:203600"/>
        <dbReference type="EC" id="3.1.4.11"/>
    </reaction>
</comment>
<keyword evidence="1" id="KW-0443">Lipid metabolism</keyword>
<dbReference type="SMART" id="SM00149">
    <property type="entry name" value="PLCYc"/>
    <property type="match status" value="1"/>
</dbReference>